<dbReference type="SMART" id="SM00347">
    <property type="entry name" value="HTH_MARR"/>
    <property type="match status" value="1"/>
</dbReference>
<evidence type="ECO:0000256" key="1">
    <source>
        <dbReference type="ARBA" id="ARBA00023015"/>
    </source>
</evidence>
<sequence>MEKKDLEEELAEQLEQLNQNDKALNDLYRNYAAGVNLSDAALWVLYVAWTQGEGCTQKDICESWSYPRQTINSALKNLEQRGYLTLYSTPENRKSKRIAFTEAGRELGRTAVLPLLEMETASFGQLSREERKQLVALSQKRTMLLQREMERAEPYLKRTQKGTGGEEKP</sequence>
<evidence type="ECO:0000313" key="6">
    <source>
        <dbReference type="EMBL" id="HJB89987.1"/>
    </source>
</evidence>
<evidence type="ECO:0000259" key="5">
    <source>
        <dbReference type="PROSITE" id="PS50995"/>
    </source>
</evidence>
<dbReference type="PROSITE" id="PS50995">
    <property type="entry name" value="HTH_MARR_2"/>
    <property type="match status" value="1"/>
</dbReference>
<keyword evidence="1" id="KW-0805">Transcription regulation</keyword>
<dbReference type="InterPro" id="IPR036390">
    <property type="entry name" value="WH_DNA-bd_sf"/>
</dbReference>
<evidence type="ECO:0000256" key="2">
    <source>
        <dbReference type="ARBA" id="ARBA00023125"/>
    </source>
</evidence>
<dbReference type="Pfam" id="PF12802">
    <property type="entry name" value="MarR_2"/>
    <property type="match status" value="1"/>
</dbReference>
<accession>A0A9D2MNG9</accession>
<dbReference type="InterPro" id="IPR023187">
    <property type="entry name" value="Tscrpt_reg_MarR-type_CS"/>
</dbReference>
<keyword evidence="3" id="KW-0804">Transcription</keyword>
<evidence type="ECO:0000256" key="3">
    <source>
        <dbReference type="ARBA" id="ARBA00023163"/>
    </source>
</evidence>
<dbReference type="InterPro" id="IPR036388">
    <property type="entry name" value="WH-like_DNA-bd_sf"/>
</dbReference>
<reference evidence="6" key="1">
    <citation type="journal article" date="2021" name="PeerJ">
        <title>Extensive microbial diversity within the chicken gut microbiome revealed by metagenomics and culture.</title>
        <authorList>
            <person name="Gilroy R."/>
            <person name="Ravi A."/>
            <person name="Getino M."/>
            <person name="Pursley I."/>
            <person name="Horton D.L."/>
            <person name="Alikhan N.F."/>
            <person name="Baker D."/>
            <person name="Gharbi K."/>
            <person name="Hall N."/>
            <person name="Watson M."/>
            <person name="Adriaenssens E.M."/>
            <person name="Foster-Nyarko E."/>
            <person name="Jarju S."/>
            <person name="Secka A."/>
            <person name="Antonio M."/>
            <person name="Oren A."/>
            <person name="Chaudhuri R.R."/>
            <person name="La Ragione R."/>
            <person name="Hildebrand F."/>
            <person name="Pallen M.J."/>
        </authorList>
    </citation>
    <scope>NUCLEOTIDE SEQUENCE</scope>
    <source>
        <strain evidence="6">USAMLcec3-2134</strain>
    </source>
</reference>
<reference evidence="6" key="2">
    <citation type="submission" date="2021-04" db="EMBL/GenBank/DDBJ databases">
        <authorList>
            <person name="Gilroy R."/>
        </authorList>
    </citation>
    <scope>NUCLEOTIDE SEQUENCE</scope>
    <source>
        <strain evidence="6">USAMLcec3-2134</strain>
    </source>
</reference>
<evidence type="ECO:0000313" key="7">
    <source>
        <dbReference type="Proteomes" id="UP000886883"/>
    </source>
</evidence>
<dbReference type="AlphaFoldDB" id="A0A9D2MNG9"/>
<feature type="region of interest" description="Disordered" evidence="4">
    <location>
        <begin position="148"/>
        <end position="169"/>
    </location>
</feature>
<gene>
    <name evidence="6" type="ORF">H9763_00775</name>
</gene>
<dbReference type="GO" id="GO:0003700">
    <property type="term" value="F:DNA-binding transcription factor activity"/>
    <property type="evidence" value="ECO:0007669"/>
    <property type="project" value="InterPro"/>
</dbReference>
<dbReference type="Proteomes" id="UP000886883">
    <property type="component" value="Unassembled WGS sequence"/>
</dbReference>
<dbReference type="PROSITE" id="PS01117">
    <property type="entry name" value="HTH_MARR_1"/>
    <property type="match status" value="1"/>
</dbReference>
<feature type="domain" description="HTH marR-type" evidence="5">
    <location>
        <begin position="7"/>
        <end position="143"/>
    </location>
</feature>
<dbReference type="InterPro" id="IPR000835">
    <property type="entry name" value="HTH_MarR-typ"/>
</dbReference>
<proteinExistence type="predicted"/>
<dbReference type="PANTHER" id="PTHR42756">
    <property type="entry name" value="TRANSCRIPTIONAL REGULATOR, MARR"/>
    <property type="match status" value="1"/>
</dbReference>
<organism evidence="6 7">
    <name type="scientific">Candidatus Eisenbergiella merdigallinarum</name>
    <dbReference type="NCBI Taxonomy" id="2838552"/>
    <lineage>
        <taxon>Bacteria</taxon>
        <taxon>Bacillati</taxon>
        <taxon>Bacillota</taxon>
        <taxon>Clostridia</taxon>
        <taxon>Lachnospirales</taxon>
        <taxon>Lachnospiraceae</taxon>
        <taxon>Eisenbergiella</taxon>
    </lineage>
</organism>
<dbReference type="PANTHER" id="PTHR42756:SF1">
    <property type="entry name" value="TRANSCRIPTIONAL REPRESSOR OF EMRAB OPERON"/>
    <property type="match status" value="1"/>
</dbReference>
<protein>
    <submittedName>
        <fullName evidence="6">Winged helix DNA-binding protein</fullName>
    </submittedName>
</protein>
<dbReference type="SUPFAM" id="SSF46785">
    <property type="entry name" value="Winged helix' DNA-binding domain"/>
    <property type="match status" value="1"/>
</dbReference>
<dbReference type="EMBL" id="DWXE01000003">
    <property type="protein sequence ID" value="HJB89987.1"/>
    <property type="molecule type" value="Genomic_DNA"/>
</dbReference>
<dbReference type="Gene3D" id="1.10.10.10">
    <property type="entry name" value="Winged helix-like DNA-binding domain superfamily/Winged helix DNA-binding domain"/>
    <property type="match status" value="1"/>
</dbReference>
<evidence type="ECO:0000256" key="4">
    <source>
        <dbReference type="SAM" id="MobiDB-lite"/>
    </source>
</evidence>
<name>A0A9D2MNG9_9FIRM</name>
<keyword evidence="2 6" id="KW-0238">DNA-binding</keyword>
<dbReference type="GO" id="GO:0003677">
    <property type="term" value="F:DNA binding"/>
    <property type="evidence" value="ECO:0007669"/>
    <property type="project" value="UniProtKB-KW"/>
</dbReference>
<comment type="caution">
    <text evidence="6">The sequence shown here is derived from an EMBL/GenBank/DDBJ whole genome shotgun (WGS) entry which is preliminary data.</text>
</comment>